<feature type="compositionally biased region" description="Polar residues" evidence="1">
    <location>
        <begin position="591"/>
        <end position="607"/>
    </location>
</feature>
<name>A0AAW1UYD8_9CUCU</name>
<organism evidence="2 3">
    <name type="scientific">Henosepilachna vigintioctopunctata</name>
    <dbReference type="NCBI Taxonomy" id="420089"/>
    <lineage>
        <taxon>Eukaryota</taxon>
        <taxon>Metazoa</taxon>
        <taxon>Ecdysozoa</taxon>
        <taxon>Arthropoda</taxon>
        <taxon>Hexapoda</taxon>
        <taxon>Insecta</taxon>
        <taxon>Pterygota</taxon>
        <taxon>Neoptera</taxon>
        <taxon>Endopterygota</taxon>
        <taxon>Coleoptera</taxon>
        <taxon>Polyphaga</taxon>
        <taxon>Cucujiformia</taxon>
        <taxon>Coccinelloidea</taxon>
        <taxon>Coccinellidae</taxon>
        <taxon>Epilachninae</taxon>
        <taxon>Epilachnini</taxon>
        <taxon>Henosepilachna</taxon>
    </lineage>
</organism>
<protein>
    <submittedName>
        <fullName evidence="2">Uncharacterized protein</fullName>
    </submittedName>
</protein>
<feature type="compositionally biased region" description="Polar residues" evidence="1">
    <location>
        <begin position="616"/>
        <end position="632"/>
    </location>
</feature>
<reference evidence="2 3" key="1">
    <citation type="submission" date="2023-03" db="EMBL/GenBank/DDBJ databases">
        <title>Genome insight into feeding habits of ladybird beetles.</title>
        <authorList>
            <person name="Li H.-S."/>
            <person name="Huang Y.-H."/>
            <person name="Pang H."/>
        </authorList>
    </citation>
    <scope>NUCLEOTIDE SEQUENCE [LARGE SCALE GENOMIC DNA]</scope>
    <source>
        <strain evidence="2">SYSU_2023b</strain>
        <tissue evidence="2">Whole body</tissue>
    </source>
</reference>
<sequence>MDELSGKLQSISEEIMHMDMVRTNGDSEGEFSPASSIFESKMKKTSIELKYMASRTKRLSRVISSNENVLQIRRSVNRRNSPNDFQLEKENNINKTGIVFGKSWSSSSKIETSIEMNNNPDNQFKRERILTNPTYSSVYYLTNEENFIPRKLSNKSHNSSAEVIVPNTTDNNSNGQPNEEKSEVLHNKRSQLSTSGGPHSKEESIIAKKLFSRSQSLSKEVNTPIPTNNISNIQSEGQKAGTSNRRSSKELSSVDEFNKRNIMKRKLSRESKSSSKEFNVKTQKDDISEGGSEKEKSGRWNNENRKNSPSHDYESKEQIIKERGLSGNVLSPSEEMNALLLKHDVVDEQEEDPHMWNIKNRRNSSFADHEANDKIIKVRKLSTKSALSGVNSSDSLFEDENVKLSYRNKLKARRLSSKSQASTVQVKTPKIMNNNLDEKSKGENLEITTERNIKHSASIDYQSNGENKARKSSNESKSMSAEIDAQKLTDKSSDKKKNEDQAELSNKIKTSSVHDELHEDEGTTRKVSSALRTMSENINTALSKDNSRNSQLATEKIENLHEKSKNSSLADELASSEALRHNENTSDKLKLTSNDANAPVSPSITSNDHLRKSETETPIIQNGEKTIVSETSYTHERNDVQENIAKNIQESSSEGFRSASQSKLDATKLQSSSSVGHQPHSVDRDDIEEQQSNTNEEMNSPTPSNILAHEQLKEDETKKPNVENRDNPPCINCKPFSTDIKIIVKQIPAKQESISSEFSESLPEVIHGQMQNVKSKRSENLNCVDCPPCSSLLKASSYQSPSESNDLISESEVPAFVKTSIKQELSMPKTHEKISQSISKETNGDTSANVSININDEKSSIVDSASYTNEVKTKGKHSVDHTSMSVNFSLGEQSKEDKTEGEERSQNARPADYLPISEQPNTMTEKVSETNTETTASLPSDVSTIGQFEDEKPNKVACIDCPACSHIIENVPKQFSEKRSHVSSNTSGLLPFSCSGHSGGYNMEKSTIESSENSFCVDCPPCSNKLENVSEYSAGLSGEIFSESELSDIVANIQARHNIKHSLRTETSRSVSSEGYSQNGSIGLPNQETHASRSISEVTNKDSFNQSNRVEQEISNSFCTNCPPCSNKIENPIIISNVSSNARSKSSEAESYLKKTVFSKSPSISDATSSTTYPGLSTNIQLERTKEEKEATSKRNEVSPIGDYLAQSDAINSIEERKIAESKTSDELKTTSKETKRKESKGIEINIMKTYNKNNPKSNIHSSRSNEVNKLVISILDSCTSKIFSPEGTSVAVVLDTKKLVKMAIRVLKRGKISTDKT</sequence>
<feature type="compositionally biased region" description="Low complexity" evidence="1">
    <location>
        <begin position="222"/>
        <end position="233"/>
    </location>
</feature>
<feature type="compositionally biased region" description="Basic and acidic residues" evidence="1">
    <location>
        <begin position="484"/>
        <end position="500"/>
    </location>
</feature>
<dbReference type="EMBL" id="JARQZJ010000095">
    <property type="protein sequence ID" value="KAK9885502.1"/>
    <property type="molecule type" value="Genomic_DNA"/>
</dbReference>
<feature type="region of interest" description="Disordered" evidence="1">
    <location>
        <begin position="164"/>
        <end position="202"/>
    </location>
</feature>
<feature type="region of interest" description="Disordered" evidence="1">
    <location>
        <begin position="581"/>
        <end position="704"/>
    </location>
</feature>
<feature type="compositionally biased region" description="Basic and acidic residues" evidence="1">
    <location>
        <begin position="436"/>
        <end position="453"/>
    </location>
</feature>
<feature type="compositionally biased region" description="Polar residues" evidence="1">
    <location>
        <begin position="881"/>
        <end position="892"/>
    </location>
</feature>
<feature type="compositionally biased region" description="Polar residues" evidence="1">
    <location>
        <begin position="417"/>
        <end position="435"/>
    </location>
</feature>
<feature type="region of interest" description="Disordered" evidence="1">
    <location>
        <begin position="1064"/>
        <end position="1098"/>
    </location>
</feature>
<evidence type="ECO:0000256" key="1">
    <source>
        <dbReference type="SAM" id="MobiDB-lite"/>
    </source>
</evidence>
<keyword evidence="3" id="KW-1185">Reference proteome</keyword>
<accession>A0AAW1UYD8</accession>
<feature type="region of interest" description="Disordered" evidence="1">
    <location>
        <begin position="411"/>
        <end position="528"/>
    </location>
</feature>
<feature type="compositionally biased region" description="Polar residues" evidence="1">
    <location>
        <begin position="644"/>
        <end position="676"/>
    </location>
</feature>
<feature type="region of interest" description="Disordered" evidence="1">
    <location>
        <begin position="872"/>
        <end position="924"/>
    </location>
</feature>
<evidence type="ECO:0000313" key="3">
    <source>
        <dbReference type="Proteomes" id="UP001431783"/>
    </source>
</evidence>
<feature type="region of interest" description="Disordered" evidence="1">
    <location>
        <begin position="827"/>
        <end position="852"/>
    </location>
</feature>
<feature type="compositionally biased region" description="Basic and acidic residues" evidence="1">
    <location>
        <begin position="512"/>
        <end position="524"/>
    </location>
</feature>
<feature type="compositionally biased region" description="Polar residues" evidence="1">
    <location>
        <begin position="835"/>
        <end position="852"/>
    </location>
</feature>
<feature type="region of interest" description="Disordered" evidence="1">
    <location>
        <begin position="215"/>
        <end position="317"/>
    </location>
</feature>
<evidence type="ECO:0000313" key="2">
    <source>
        <dbReference type="EMBL" id="KAK9885502.1"/>
    </source>
</evidence>
<feature type="compositionally biased region" description="Polar residues" evidence="1">
    <location>
        <begin position="690"/>
        <end position="704"/>
    </location>
</feature>
<feature type="compositionally biased region" description="Basic and acidic residues" evidence="1">
    <location>
        <begin position="268"/>
        <end position="317"/>
    </location>
</feature>
<gene>
    <name evidence="2" type="ORF">WA026_010995</name>
</gene>
<feature type="compositionally biased region" description="Polar residues" evidence="1">
    <location>
        <begin position="164"/>
        <end position="177"/>
    </location>
</feature>
<proteinExistence type="predicted"/>
<feature type="region of interest" description="Disordered" evidence="1">
    <location>
        <begin position="1220"/>
        <end position="1239"/>
    </location>
</feature>
<feature type="compositionally biased region" description="Polar residues" evidence="1">
    <location>
        <begin position="1068"/>
        <end position="1098"/>
    </location>
</feature>
<dbReference type="Proteomes" id="UP001431783">
    <property type="component" value="Unassembled WGS sequence"/>
</dbReference>
<feature type="compositionally biased region" description="Polar residues" evidence="1">
    <location>
        <begin position="234"/>
        <end position="245"/>
    </location>
</feature>
<feature type="compositionally biased region" description="Basic and acidic residues" evidence="1">
    <location>
        <begin position="581"/>
        <end position="590"/>
    </location>
</feature>
<feature type="compositionally biased region" description="Basic and acidic residues" evidence="1">
    <location>
        <begin position="893"/>
        <end position="906"/>
    </location>
</feature>
<comment type="caution">
    <text evidence="2">The sequence shown here is derived from an EMBL/GenBank/DDBJ whole genome shotgun (WGS) entry which is preliminary data.</text>
</comment>